<sequence length="219" mass="24912">MGDRQWKEVGRRNKRFVSDRRGWSVQREVCGWIPGFIEEDSLSEEEEGEGSPHVEVHPSYGVGINDNEDLSEKILDSFENEEFTFHDNVEEINKDEVEEERDTNDPFEIIRLLEKQPVQNIGLEKVGESDAPFYPPGFTPLSDGANGEIKVDMCPENQLKESPLTDDSIGVDFSHQETKAKSNIPIAEKFTSVSRATRPVLFEGEVNSNFFASCEQLLW</sequence>
<organism evidence="1 2">
    <name type="scientific">Arctium lappa</name>
    <name type="common">Greater burdock</name>
    <name type="synonym">Lappa major</name>
    <dbReference type="NCBI Taxonomy" id="4217"/>
    <lineage>
        <taxon>Eukaryota</taxon>
        <taxon>Viridiplantae</taxon>
        <taxon>Streptophyta</taxon>
        <taxon>Embryophyta</taxon>
        <taxon>Tracheophyta</taxon>
        <taxon>Spermatophyta</taxon>
        <taxon>Magnoliopsida</taxon>
        <taxon>eudicotyledons</taxon>
        <taxon>Gunneridae</taxon>
        <taxon>Pentapetalae</taxon>
        <taxon>asterids</taxon>
        <taxon>campanulids</taxon>
        <taxon>Asterales</taxon>
        <taxon>Asteraceae</taxon>
        <taxon>Carduoideae</taxon>
        <taxon>Cardueae</taxon>
        <taxon>Arctiinae</taxon>
        <taxon>Arctium</taxon>
    </lineage>
</organism>
<reference evidence="2" key="1">
    <citation type="journal article" date="2022" name="Mol. Ecol. Resour.">
        <title>The genomes of chicory, endive, great burdock and yacon provide insights into Asteraceae palaeo-polyploidization history and plant inulin production.</title>
        <authorList>
            <person name="Fan W."/>
            <person name="Wang S."/>
            <person name="Wang H."/>
            <person name="Wang A."/>
            <person name="Jiang F."/>
            <person name="Liu H."/>
            <person name="Zhao H."/>
            <person name="Xu D."/>
            <person name="Zhang Y."/>
        </authorList>
    </citation>
    <scope>NUCLEOTIDE SEQUENCE [LARGE SCALE GENOMIC DNA]</scope>
    <source>
        <strain evidence="2">cv. Niubang</strain>
    </source>
</reference>
<keyword evidence="2" id="KW-1185">Reference proteome</keyword>
<dbReference type="EMBL" id="CM042053">
    <property type="protein sequence ID" value="KAI3714473.1"/>
    <property type="molecule type" value="Genomic_DNA"/>
</dbReference>
<evidence type="ECO:0000313" key="2">
    <source>
        <dbReference type="Proteomes" id="UP001055879"/>
    </source>
</evidence>
<name>A0ACB9AXP0_ARCLA</name>
<comment type="caution">
    <text evidence="1">The sequence shown here is derived from an EMBL/GenBank/DDBJ whole genome shotgun (WGS) entry which is preliminary data.</text>
</comment>
<accession>A0ACB9AXP0</accession>
<proteinExistence type="predicted"/>
<reference evidence="1 2" key="2">
    <citation type="journal article" date="2022" name="Mol. Ecol. Resour.">
        <title>The genomes of chicory, endive, great burdock and yacon provide insights into Asteraceae paleo-polyploidization history and plant inulin production.</title>
        <authorList>
            <person name="Fan W."/>
            <person name="Wang S."/>
            <person name="Wang H."/>
            <person name="Wang A."/>
            <person name="Jiang F."/>
            <person name="Liu H."/>
            <person name="Zhao H."/>
            <person name="Xu D."/>
            <person name="Zhang Y."/>
        </authorList>
    </citation>
    <scope>NUCLEOTIDE SEQUENCE [LARGE SCALE GENOMIC DNA]</scope>
    <source>
        <strain evidence="2">cv. Niubang</strain>
    </source>
</reference>
<evidence type="ECO:0000313" key="1">
    <source>
        <dbReference type="EMBL" id="KAI3714473.1"/>
    </source>
</evidence>
<protein>
    <submittedName>
        <fullName evidence="1">Uncharacterized protein</fullName>
    </submittedName>
</protein>
<gene>
    <name evidence="1" type="ORF">L6452_21427</name>
</gene>
<dbReference type="Proteomes" id="UP001055879">
    <property type="component" value="Linkage Group LG07"/>
</dbReference>